<protein>
    <submittedName>
        <fullName evidence="2">10784_t:CDS:1</fullName>
    </submittedName>
</protein>
<dbReference type="OrthoDB" id="2343132at2759"/>
<keyword evidence="3" id="KW-1185">Reference proteome</keyword>
<dbReference type="AlphaFoldDB" id="A0A9N8V5H5"/>
<dbReference type="Proteomes" id="UP000789342">
    <property type="component" value="Unassembled WGS sequence"/>
</dbReference>
<evidence type="ECO:0000313" key="3">
    <source>
        <dbReference type="Proteomes" id="UP000789342"/>
    </source>
</evidence>
<evidence type="ECO:0000313" key="2">
    <source>
        <dbReference type="EMBL" id="CAG8438718.1"/>
    </source>
</evidence>
<dbReference type="Pfam" id="PF22693">
    <property type="entry name" value="MACPF_1"/>
    <property type="match status" value="1"/>
</dbReference>
<evidence type="ECO:0000259" key="1">
    <source>
        <dbReference type="Pfam" id="PF22693"/>
    </source>
</evidence>
<feature type="domain" description="MACPF-like" evidence="1">
    <location>
        <begin position="348"/>
        <end position="539"/>
    </location>
</feature>
<dbReference type="EMBL" id="CAJVPV010000019">
    <property type="protein sequence ID" value="CAG8438718.1"/>
    <property type="molecule type" value="Genomic_DNA"/>
</dbReference>
<name>A0A9N8V5H5_9GLOM</name>
<accession>A0A9N8V5H5</accession>
<sequence length="897" mass="103968">MSQKIYLNQNIEVKVELDNQQPTIKWFKRSEKLKCIRIEVAVAYGINQDFLKFKIKKMKKESIIDHDCEANYKLKDILHEDNVIYLSTILPEKSITVRIDGNVVDNISLNPNVPVNEIRRRIILRNLVSFPNFIFRKKGINSPEILEHEEESVLLRNILDNDNNLYISLLRSRSQEIASEIRVCVFNNDENGLMCFLDENATLSQIRSLFEKKTEGSPLYMGSNYYFVINGNVKIDKSVESREILKENISQKKDIYVLNIMKTDEIDWIRLSRMCENGFKITKDDTVTKRKWKAVEKAPEQAFKIKIETEDIMPISDDELYRGDFCCDDELDDLCKRNLITYSSASAVLPWLPLFLGISYEKSNHVTNLYKKRTEYSILKIEKKKIKISNIELSQRFIDEVKIALGENTRKRKLEKLCEVSKNYGHFYAEHIIFGGAVVTRKTNREISKNKFRSQKFGAKILAGAFANLFATASKEISSTEMNSEATSYFQIFGGDKATFSSTNYTPWIDSLKDQNKWGIVGFDNIHSIFDLLEENLKRGVLEIFGQIIRDVNICNFTFELNLNKNTPVVFNLHEKLDFDANINQYKIYISIMSKEEDIFSSRVHYDEENSPVILIHRINYSRNDKKSSQKIQKPEKKRFNIQIGWIIVGYPEKFEFENINKNITFKSYDFFKSPNYQHLYNIEPFFCTQDFQRTCALATCVSKSPKINSEDITSSPNTQVTTCTSSYISSENTVITGLHFSINGNSACLFAYDIENGKRCEDSDFINSLNLFSSCIDEENRCCTGIFGQTDINWNVFKSANHRPSLFKYTNRDQLLKIIKKNAIRSDIDNNMQKIFKAPMFITLHFDKCPDQCHHAIVNIGSDSILYKSLEDTVLKKEHGRVSYFLCSSEESSLEL</sequence>
<proteinExistence type="predicted"/>
<gene>
    <name evidence="2" type="ORF">AMORRO_LOCUS115</name>
</gene>
<reference evidence="2" key="1">
    <citation type="submission" date="2021-06" db="EMBL/GenBank/DDBJ databases">
        <authorList>
            <person name="Kallberg Y."/>
            <person name="Tangrot J."/>
            <person name="Rosling A."/>
        </authorList>
    </citation>
    <scope>NUCLEOTIDE SEQUENCE</scope>
    <source>
        <strain evidence="2">CL551</strain>
    </source>
</reference>
<dbReference type="InterPro" id="IPR054586">
    <property type="entry name" value="MACPF_1_fungal"/>
</dbReference>
<comment type="caution">
    <text evidence="2">The sequence shown here is derived from an EMBL/GenBank/DDBJ whole genome shotgun (WGS) entry which is preliminary data.</text>
</comment>
<organism evidence="2 3">
    <name type="scientific">Acaulospora morrowiae</name>
    <dbReference type="NCBI Taxonomy" id="94023"/>
    <lineage>
        <taxon>Eukaryota</taxon>
        <taxon>Fungi</taxon>
        <taxon>Fungi incertae sedis</taxon>
        <taxon>Mucoromycota</taxon>
        <taxon>Glomeromycotina</taxon>
        <taxon>Glomeromycetes</taxon>
        <taxon>Diversisporales</taxon>
        <taxon>Acaulosporaceae</taxon>
        <taxon>Acaulospora</taxon>
    </lineage>
</organism>